<dbReference type="PANTHER" id="PTHR21666:SF290">
    <property type="entry name" value="PEPTIDASE M23 DOMAIN PROTEIN"/>
    <property type="match status" value="1"/>
</dbReference>
<sequence>MENKVKNVLSGIGFYGTLAVCLLVVGVCGWVLLQDREDPLPQQAVTPQVPVSQPVEMPEVRLPTVETLEPAPVPVPPKETKELPEVEVDHTPVAAEAPRLVVAPLRGDVLTAFSMEELVYSPTLGDWRTHNGVDIAAQQGTTVLAASAGAVLSVTDDPLMGTTVVLEHDNGYQTTYANLQAKPNVEAGDPVSAGQIIGAVGTTAAAESGQPHLHFAVTKDGKAVDPNEYLSG</sequence>
<dbReference type="Gene3D" id="2.70.70.10">
    <property type="entry name" value="Glucose Permease (Domain IIA)"/>
    <property type="match status" value="1"/>
</dbReference>
<protein>
    <submittedName>
        <fullName evidence="3">Peptidoglycan DD-metalloendopeptidase family protein</fullName>
    </submittedName>
</protein>
<accession>A0A923MHN1</accession>
<keyword evidence="1" id="KW-0812">Transmembrane</keyword>
<reference evidence="3" key="1">
    <citation type="submission" date="2020-08" db="EMBL/GenBank/DDBJ databases">
        <title>Genome public.</title>
        <authorList>
            <person name="Liu C."/>
            <person name="Sun Q."/>
        </authorList>
    </citation>
    <scope>NUCLEOTIDE SEQUENCE</scope>
    <source>
        <strain evidence="3">BX15</strain>
    </source>
</reference>
<feature type="transmembrane region" description="Helical" evidence="1">
    <location>
        <begin position="12"/>
        <end position="33"/>
    </location>
</feature>
<dbReference type="Proteomes" id="UP000620327">
    <property type="component" value="Unassembled WGS sequence"/>
</dbReference>
<dbReference type="GO" id="GO:0004222">
    <property type="term" value="F:metalloendopeptidase activity"/>
    <property type="evidence" value="ECO:0007669"/>
    <property type="project" value="TreeGrafter"/>
</dbReference>
<dbReference type="InterPro" id="IPR050570">
    <property type="entry name" value="Cell_wall_metabolism_enzyme"/>
</dbReference>
<evidence type="ECO:0000313" key="4">
    <source>
        <dbReference type="Proteomes" id="UP000620327"/>
    </source>
</evidence>
<dbReference type="EMBL" id="JACOQI010000004">
    <property type="protein sequence ID" value="MBC5769856.1"/>
    <property type="molecule type" value="Genomic_DNA"/>
</dbReference>
<dbReference type="RefSeq" id="WP_187014207.1">
    <property type="nucleotide sequence ID" value="NZ_JACOQI010000004.1"/>
</dbReference>
<proteinExistence type="predicted"/>
<name>A0A923MHN1_9FIRM</name>
<evidence type="ECO:0000256" key="1">
    <source>
        <dbReference type="SAM" id="Phobius"/>
    </source>
</evidence>
<dbReference type="SUPFAM" id="SSF51261">
    <property type="entry name" value="Duplicated hybrid motif"/>
    <property type="match status" value="1"/>
</dbReference>
<dbReference type="CDD" id="cd12797">
    <property type="entry name" value="M23_peptidase"/>
    <property type="match status" value="1"/>
</dbReference>
<dbReference type="AlphaFoldDB" id="A0A923MHN1"/>
<feature type="domain" description="M23ase beta-sheet core" evidence="2">
    <location>
        <begin position="129"/>
        <end position="226"/>
    </location>
</feature>
<dbReference type="InterPro" id="IPR011055">
    <property type="entry name" value="Dup_hybrid_motif"/>
</dbReference>
<evidence type="ECO:0000313" key="3">
    <source>
        <dbReference type="EMBL" id="MBC5769856.1"/>
    </source>
</evidence>
<keyword evidence="4" id="KW-1185">Reference proteome</keyword>
<comment type="caution">
    <text evidence="3">The sequence shown here is derived from an EMBL/GenBank/DDBJ whole genome shotgun (WGS) entry which is preliminary data.</text>
</comment>
<organism evidence="3 4">
    <name type="scientific">Dysosmobacter segnis</name>
    <dbReference type="NCBI Taxonomy" id="2763042"/>
    <lineage>
        <taxon>Bacteria</taxon>
        <taxon>Bacillati</taxon>
        <taxon>Bacillota</taxon>
        <taxon>Clostridia</taxon>
        <taxon>Eubacteriales</taxon>
        <taxon>Oscillospiraceae</taxon>
        <taxon>Dysosmobacter</taxon>
    </lineage>
</organism>
<dbReference type="Pfam" id="PF01551">
    <property type="entry name" value="Peptidase_M23"/>
    <property type="match status" value="1"/>
</dbReference>
<dbReference type="PANTHER" id="PTHR21666">
    <property type="entry name" value="PEPTIDASE-RELATED"/>
    <property type="match status" value="1"/>
</dbReference>
<gene>
    <name evidence="3" type="ORF">H8Z83_05885</name>
</gene>
<keyword evidence="1" id="KW-1133">Transmembrane helix</keyword>
<evidence type="ECO:0000259" key="2">
    <source>
        <dbReference type="Pfam" id="PF01551"/>
    </source>
</evidence>
<dbReference type="InterPro" id="IPR016047">
    <property type="entry name" value="M23ase_b-sheet_dom"/>
</dbReference>
<keyword evidence="1" id="KW-0472">Membrane</keyword>